<comment type="caution">
    <text evidence="1">The sequence shown here is derived from an EMBL/GenBank/DDBJ whole genome shotgun (WGS) entry which is preliminary data.</text>
</comment>
<protein>
    <recommendedName>
        <fullName evidence="3">CryBP1 protein</fullName>
    </recommendedName>
</protein>
<evidence type="ECO:0000313" key="1">
    <source>
        <dbReference type="EMBL" id="MBO3357826.1"/>
    </source>
</evidence>
<organism evidence="1 2">
    <name type="scientific">Clostridium perfringens</name>
    <dbReference type="NCBI Taxonomy" id="1502"/>
    <lineage>
        <taxon>Bacteria</taxon>
        <taxon>Bacillati</taxon>
        <taxon>Bacillota</taxon>
        <taxon>Clostridia</taxon>
        <taxon>Eubacteriales</taxon>
        <taxon>Clostridiaceae</taxon>
        <taxon>Clostridium</taxon>
    </lineage>
</organism>
<dbReference type="RefSeq" id="WP_003477069.1">
    <property type="nucleotide sequence ID" value="NZ_JAENQO010000001.1"/>
</dbReference>
<reference evidence="1" key="1">
    <citation type="submission" date="2020-12" db="EMBL/GenBank/DDBJ databases">
        <title>Comparative genomics of Clostridium perfringens reveals patterns of host-associated phylogenetic clades and virulence factors.</title>
        <authorList>
            <person name="Smith A.H."/>
            <person name="Geier R."/>
        </authorList>
    </citation>
    <scope>NUCLEOTIDE SEQUENCE</scope>
    <source>
        <strain evidence="1">CHD30677R</strain>
    </source>
</reference>
<sequence>MKNIKEIMSEMTGLSKQIAVTINNEELSVEDTQIEEIKTEDIEEKNIVPQDCCQDESSHGPSCQSQTYTTCKRTDRYVDFCCAINKPNNFKVHINNPETRILYDLNCLNVIIVPCCCDGAPRYDIKIVGCIPFIVNVSVHKDSGQCLYPHNDDIALSCYNSVCVENVVCNKCTYEEAILAREIIKDKLTHCHSVSVHHLYTDVCYHSCVIKVTGKFKLPDCDNR</sequence>
<dbReference type="Proteomes" id="UP000668068">
    <property type="component" value="Unassembled WGS sequence"/>
</dbReference>
<dbReference type="AlphaFoldDB" id="A0AAW4J2E9"/>
<gene>
    <name evidence="1" type="ORF">JJB47_03415</name>
</gene>
<accession>A0AAW4J2E9</accession>
<evidence type="ECO:0008006" key="3">
    <source>
        <dbReference type="Google" id="ProtNLM"/>
    </source>
</evidence>
<dbReference type="EMBL" id="JAENQP010000001">
    <property type="protein sequence ID" value="MBO3357826.1"/>
    <property type="molecule type" value="Genomic_DNA"/>
</dbReference>
<proteinExistence type="predicted"/>
<evidence type="ECO:0000313" key="2">
    <source>
        <dbReference type="Proteomes" id="UP000668068"/>
    </source>
</evidence>
<name>A0AAW4J2E9_CLOPF</name>